<feature type="transmembrane region" description="Helical" evidence="7">
    <location>
        <begin position="222"/>
        <end position="244"/>
    </location>
</feature>
<feature type="transmembrane region" description="Helical" evidence="7">
    <location>
        <begin position="110"/>
        <end position="130"/>
    </location>
</feature>
<dbReference type="InterPro" id="IPR052337">
    <property type="entry name" value="SAT4-like"/>
</dbReference>
<feature type="transmembrane region" description="Helical" evidence="7">
    <location>
        <begin position="142"/>
        <end position="169"/>
    </location>
</feature>
<evidence type="ECO:0000256" key="2">
    <source>
        <dbReference type="ARBA" id="ARBA00022692"/>
    </source>
</evidence>
<feature type="transmembrane region" description="Helical" evidence="7">
    <location>
        <begin position="60"/>
        <end position="81"/>
    </location>
</feature>
<evidence type="ECO:0000259" key="8">
    <source>
        <dbReference type="Pfam" id="PF20684"/>
    </source>
</evidence>
<dbReference type="EMBL" id="MU004239">
    <property type="protein sequence ID" value="KAF2666252.1"/>
    <property type="molecule type" value="Genomic_DNA"/>
</dbReference>
<evidence type="ECO:0000256" key="4">
    <source>
        <dbReference type="ARBA" id="ARBA00023136"/>
    </source>
</evidence>
<dbReference type="Pfam" id="PF20684">
    <property type="entry name" value="Fung_rhodopsin"/>
    <property type="match status" value="1"/>
</dbReference>
<keyword evidence="10" id="KW-1185">Reference proteome</keyword>
<dbReference type="PANTHER" id="PTHR33048">
    <property type="entry name" value="PTH11-LIKE INTEGRAL MEMBRANE PROTEIN (AFU_ORTHOLOGUE AFUA_5G11245)"/>
    <property type="match status" value="1"/>
</dbReference>
<evidence type="ECO:0000256" key="5">
    <source>
        <dbReference type="ARBA" id="ARBA00038359"/>
    </source>
</evidence>
<evidence type="ECO:0000256" key="1">
    <source>
        <dbReference type="ARBA" id="ARBA00004141"/>
    </source>
</evidence>
<dbReference type="Proteomes" id="UP000799302">
    <property type="component" value="Unassembled WGS sequence"/>
</dbReference>
<keyword evidence="4 7" id="KW-0472">Membrane</keyword>
<keyword evidence="3 7" id="KW-1133">Transmembrane helix</keyword>
<evidence type="ECO:0000313" key="9">
    <source>
        <dbReference type="EMBL" id="KAF2666252.1"/>
    </source>
</evidence>
<feature type="transmembrane region" description="Helical" evidence="7">
    <location>
        <begin position="27"/>
        <end position="48"/>
    </location>
</feature>
<evidence type="ECO:0000313" key="10">
    <source>
        <dbReference type="Proteomes" id="UP000799302"/>
    </source>
</evidence>
<dbReference type="AlphaFoldDB" id="A0A6A6U2A5"/>
<feature type="compositionally biased region" description="Basic and acidic residues" evidence="6">
    <location>
        <begin position="440"/>
        <end position="451"/>
    </location>
</feature>
<dbReference type="OrthoDB" id="4525788at2759"/>
<keyword evidence="2 7" id="KW-0812">Transmembrane</keyword>
<feature type="transmembrane region" description="Helical" evidence="7">
    <location>
        <begin position="189"/>
        <end position="210"/>
    </location>
</feature>
<evidence type="ECO:0000256" key="3">
    <source>
        <dbReference type="ARBA" id="ARBA00022989"/>
    </source>
</evidence>
<organism evidence="9 10">
    <name type="scientific">Microthyrium microscopicum</name>
    <dbReference type="NCBI Taxonomy" id="703497"/>
    <lineage>
        <taxon>Eukaryota</taxon>
        <taxon>Fungi</taxon>
        <taxon>Dikarya</taxon>
        <taxon>Ascomycota</taxon>
        <taxon>Pezizomycotina</taxon>
        <taxon>Dothideomycetes</taxon>
        <taxon>Dothideomycetes incertae sedis</taxon>
        <taxon>Microthyriales</taxon>
        <taxon>Microthyriaceae</taxon>
        <taxon>Microthyrium</taxon>
    </lineage>
</organism>
<feature type="domain" description="Rhodopsin" evidence="8">
    <location>
        <begin position="44"/>
        <end position="284"/>
    </location>
</feature>
<evidence type="ECO:0000256" key="7">
    <source>
        <dbReference type="SAM" id="Phobius"/>
    </source>
</evidence>
<dbReference type="GO" id="GO:0016020">
    <property type="term" value="C:membrane"/>
    <property type="evidence" value="ECO:0007669"/>
    <property type="project" value="UniProtKB-SubCell"/>
</dbReference>
<dbReference type="PANTHER" id="PTHR33048:SF129">
    <property type="entry name" value="INTEGRAL MEMBRANE PROTEIN-RELATED"/>
    <property type="match status" value="1"/>
</dbReference>
<gene>
    <name evidence="9" type="ORF">BT63DRAFT_53788</name>
</gene>
<feature type="region of interest" description="Disordered" evidence="6">
    <location>
        <begin position="427"/>
        <end position="468"/>
    </location>
</feature>
<name>A0A6A6U2A5_9PEZI</name>
<proteinExistence type="inferred from homology"/>
<evidence type="ECO:0000256" key="6">
    <source>
        <dbReference type="SAM" id="MobiDB-lite"/>
    </source>
</evidence>
<comment type="subcellular location">
    <subcellularLocation>
        <location evidence="1">Membrane</location>
        <topology evidence="1">Multi-pass membrane protein</topology>
    </subcellularLocation>
</comment>
<dbReference type="InterPro" id="IPR049326">
    <property type="entry name" value="Rhodopsin_dom_fungi"/>
</dbReference>
<accession>A0A6A6U2A5</accession>
<protein>
    <recommendedName>
        <fullName evidence="8">Rhodopsin domain-containing protein</fullName>
    </recommendedName>
</protein>
<comment type="similarity">
    <text evidence="5">Belongs to the SAT4 family.</text>
</comment>
<sequence length="468" mass="53750">MKFRHPEVMTKWPTPNFIDPVKRGPEIYFINSTFFFLATITVWIRLYTRAFIRRWFGADDVFILLAWIFGMADVATVFWGYDKFWWDRHMWDTKFSFLVPGAKTVFVCKIFWITSSTCVRISLLFLYYRLLDHMEMRNYRWAVHATMAFVVSLYLCFLGTDIFACIPIDQYWAWPPKGTCLDEGLADTILSAVNTFSEVVVAALPIPIIVRLGTYTKQKWGIIVLLCAGFLVSVVGSFRTYYVWTLFNTDDLSWWAAPHWICSEVEISVAMICASMPAIRPVIGRLLRKENPISRVIRKNRQASHERKYFQTYATTTVDSYADKFSDAQNTYSRDIDVEGIALDGLGYTVRITGGLPKPEKKHRLSRFAFSRRSRMDRDREMVLPPIVFDNSKSGGSWNWPNRASRSTRKALSMEILARHSLEVEVSGRGGGGGYPLDSQRGEHAGPDPRKSTCPGSFFFDADDDPDA</sequence>
<reference evidence="9" key="1">
    <citation type="journal article" date="2020" name="Stud. Mycol.">
        <title>101 Dothideomycetes genomes: a test case for predicting lifestyles and emergence of pathogens.</title>
        <authorList>
            <person name="Haridas S."/>
            <person name="Albert R."/>
            <person name="Binder M."/>
            <person name="Bloem J."/>
            <person name="Labutti K."/>
            <person name="Salamov A."/>
            <person name="Andreopoulos B."/>
            <person name="Baker S."/>
            <person name="Barry K."/>
            <person name="Bills G."/>
            <person name="Bluhm B."/>
            <person name="Cannon C."/>
            <person name="Castanera R."/>
            <person name="Culley D."/>
            <person name="Daum C."/>
            <person name="Ezra D."/>
            <person name="Gonzalez J."/>
            <person name="Henrissat B."/>
            <person name="Kuo A."/>
            <person name="Liang C."/>
            <person name="Lipzen A."/>
            <person name="Lutzoni F."/>
            <person name="Magnuson J."/>
            <person name="Mondo S."/>
            <person name="Nolan M."/>
            <person name="Ohm R."/>
            <person name="Pangilinan J."/>
            <person name="Park H.-J."/>
            <person name="Ramirez L."/>
            <person name="Alfaro M."/>
            <person name="Sun H."/>
            <person name="Tritt A."/>
            <person name="Yoshinaga Y."/>
            <person name="Zwiers L.-H."/>
            <person name="Turgeon B."/>
            <person name="Goodwin S."/>
            <person name="Spatafora J."/>
            <person name="Crous P."/>
            <person name="Grigoriev I."/>
        </authorList>
    </citation>
    <scope>NUCLEOTIDE SEQUENCE</scope>
    <source>
        <strain evidence="9">CBS 115976</strain>
    </source>
</reference>